<dbReference type="EMBL" id="BAAAOQ010000003">
    <property type="protein sequence ID" value="GAA2192844.1"/>
    <property type="molecule type" value="Genomic_DNA"/>
</dbReference>
<comment type="caution">
    <text evidence="1">The sequence shown here is derived from an EMBL/GenBank/DDBJ whole genome shotgun (WGS) entry which is preliminary data.</text>
</comment>
<protein>
    <submittedName>
        <fullName evidence="1">Uncharacterized protein</fullName>
    </submittedName>
</protein>
<evidence type="ECO:0000313" key="1">
    <source>
        <dbReference type="EMBL" id="GAA2192844.1"/>
    </source>
</evidence>
<proteinExistence type="predicted"/>
<accession>A0ABN3BBZ0</accession>
<name>A0ABN3BBZ0_9ACTN</name>
<gene>
    <name evidence="1" type="ORF">GCM10009787_12170</name>
</gene>
<reference evidence="1 2" key="1">
    <citation type="journal article" date="2019" name="Int. J. Syst. Evol. Microbiol.">
        <title>The Global Catalogue of Microorganisms (GCM) 10K type strain sequencing project: providing services to taxonomists for standard genome sequencing and annotation.</title>
        <authorList>
            <consortium name="The Broad Institute Genomics Platform"/>
            <consortium name="The Broad Institute Genome Sequencing Center for Infectious Disease"/>
            <person name="Wu L."/>
            <person name="Ma J."/>
        </authorList>
    </citation>
    <scope>NUCLEOTIDE SEQUENCE [LARGE SCALE GENOMIC DNA]</scope>
    <source>
        <strain evidence="1 2">JCM 14924</strain>
    </source>
</reference>
<organism evidence="1 2">
    <name type="scientific">Streptomyces bangladeshensis</name>
    <dbReference type="NCBI Taxonomy" id="295352"/>
    <lineage>
        <taxon>Bacteria</taxon>
        <taxon>Bacillati</taxon>
        <taxon>Actinomycetota</taxon>
        <taxon>Actinomycetes</taxon>
        <taxon>Kitasatosporales</taxon>
        <taxon>Streptomycetaceae</taxon>
        <taxon>Streptomyces</taxon>
    </lineage>
</organism>
<keyword evidence="2" id="KW-1185">Reference proteome</keyword>
<evidence type="ECO:0000313" key="2">
    <source>
        <dbReference type="Proteomes" id="UP001501391"/>
    </source>
</evidence>
<sequence>MWVMHVERVKGDYVEPEIIDLEGGTGCLFRLHESDIAEDGVEPLADLLTAQAQFWAPRPPGSPLGPVITVTWERVPKPDARLEIGVEEDATSITYRLDPSLMSQHAADYLSRLDTERSPYWQRVPKGYHDSDDVE</sequence>
<dbReference type="Proteomes" id="UP001501391">
    <property type="component" value="Unassembled WGS sequence"/>
</dbReference>